<evidence type="ECO:0000256" key="5">
    <source>
        <dbReference type="ARBA" id="ARBA00022723"/>
    </source>
</evidence>
<reference evidence="11 12" key="1">
    <citation type="submission" date="2018-08" db="EMBL/GenBank/DDBJ databases">
        <authorList>
            <consortium name="Pathogen Informatics"/>
        </authorList>
    </citation>
    <scope>NUCLEOTIDE SEQUENCE [LARGE SCALE GENOMIC DNA]</scope>
    <source>
        <strain evidence="11 12">EuSCAPE_IT371</strain>
    </source>
</reference>
<dbReference type="Proteomes" id="UP000257712">
    <property type="component" value="Unassembled WGS sequence"/>
</dbReference>
<dbReference type="PANTHER" id="PTHR30352:SF4">
    <property type="entry name" value="PYRUVATE FORMATE-LYASE 2-ACTIVATING ENZYME"/>
    <property type="match status" value="1"/>
</dbReference>
<dbReference type="SFLD" id="SFLDG01066">
    <property type="entry name" value="organic_radical-activating_enz"/>
    <property type="match status" value="1"/>
</dbReference>
<dbReference type="InterPro" id="IPR013785">
    <property type="entry name" value="Aldolase_TIM"/>
</dbReference>
<feature type="domain" description="Radical SAM core" evidence="10">
    <location>
        <begin position="32"/>
        <end position="286"/>
    </location>
</feature>
<keyword evidence="6 11" id="KW-0560">Oxidoreductase</keyword>
<dbReference type="SUPFAM" id="SSF102114">
    <property type="entry name" value="Radical SAM enzymes"/>
    <property type="match status" value="1"/>
</dbReference>
<evidence type="ECO:0000259" key="10">
    <source>
        <dbReference type="PROSITE" id="PS51918"/>
    </source>
</evidence>
<evidence type="ECO:0000256" key="8">
    <source>
        <dbReference type="ARBA" id="ARBA00023014"/>
    </source>
</evidence>
<keyword evidence="8" id="KW-0411">Iron-sulfur</keyword>
<dbReference type="RefSeq" id="WP_117126829.1">
    <property type="nucleotide sequence ID" value="NZ_UJZG01000024.1"/>
</dbReference>
<dbReference type="SFLD" id="SFLDG01118">
    <property type="entry name" value="activating_enzymes__group_2"/>
    <property type="match status" value="1"/>
</dbReference>
<dbReference type="EC" id="1.97.1.-" evidence="11"/>
<dbReference type="PROSITE" id="PS51379">
    <property type="entry name" value="4FE4S_FER_2"/>
    <property type="match status" value="1"/>
</dbReference>
<dbReference type="InterPro" id="IPR001989">
    <property type="entry name" value="Radical_activat_CS"/>
</dbReference>
<gene>
    <name evidence="11" type="primary">hpdA_2</name>
    <name evidence="11" type="ORF">SAMEA3538780_04817</name>
</gene>
<dbReference type="InterPro" id="IPR058240">
    <property type="entry name" value="rSAM_sf"/>
</dbReference>
<feature type="domain" description="4Fe-4S ferredoxin-type" evidence="9">
    <location>
        <begin position="63"/>
        <end position="95"/>
    </location>
</feature>
<dbReference type="InterPro" id="IPR012839">
    <property type="entry name" value="Organic_radical_activase"/>
</dbReference>
<keyword evidence="4" id="KW-0949">S-adenosyl-L-methionine</keyword>
<dbReference type="InterPro" id="IPR034457">
    <property type="entry name" value="Organic_radical-activating"/>
</dbReference>
<keyword evidence="11" id="KW-0670">Pyruvate</keyword>
<dbReference type="EMBL" id="UJZG01000024">
    <property type="protein sequence ID" value="SXE02080.1"/>
    <property type="molecule type" value="Genomic_DNA"/>
</dbReference>
<evidence type="ECO:0000256" key="1">
    <source>
        <dbReference type="ARBA" id="ARBA00001966"/>
    </source>
</evidence>
<keyword evidence="7" id="KW-0408">Iron</keyword>
<comment type="similarity">
    <text evidence="2">Belongs to the organic radical-activating enzymes family.</text>
</comment>
<sequence length="291" mass="32844">MTLSAAPRISCEVIDTRADRARIFNLQRYSLNDGQGIRTVVFFKGCPHTCPWCANPESISPKIQTLRRESKCLHCARCQQDVAECPSGAWEQIGRDVTLDTLLQEVLKDEVFFRASGGGVTLSGGEVLMQAEFAARFLRRLRQWGIHTAIETAGDSAFSRFLPLAEACNEVLFDLKIMDPERARSLLRMNQPRVMDNFRQLAARDINLIPRVPLIPGYTMSLENFRQILTFLAPFALKEIHLLPFHHYGEPKYRLLGKRWPLAGVYAPEEAEILPYRALAETAGFHVTIGG</sequence>
<dbReference type="NCBIfam" id="TIGR02494">
    <property type="entry name" value="PFLE_PFLC"/>
    <property type="match status" value="1"/>
</dbReference>
<evidence type="ECO:0000256" key="6">
    <source>
        <dbReference type="ARBA" id="ARBA00023002"/>
    </source>
</evidence>
<evidence type="ECO:0000256" key="3">
    <source>
        <dbReference type="ARBA" id="ARBA00022485"/>
    </source>
</evidence>
<comment type="caution">
    <text evidence="11">The sequence shown here is derived from an EMBL/GenBank/DDBJ whole genome shotgun (WGS) entry which is preliminary data.</text>
</comment>
<keyword evidence="11" id="KW-0456">Lyase</keyword>
<accession>A0A8B4U254</accession>
<dbReference type="NCBIfam" id="NF007483">
    <property type="entry name" value="PRK10076.1"/>
    <property type="match status" value="1"/>
</dbReference>
<evidence type="ECO:0000256" key="2">
    <source>
        <dbReference type="ARBA" id="ARBA00009777"/>
    </source>
</evidence>
<dbReference type="GO" id="GO:0051539">
    <property type="term" value="F:4 iron, 4 sulfur cluster binding"/>
    <property type="evidence" value="ECO:0007669"/>
    <property type="project" value="UniProtKB-KW"/>
</dbReference>
<keyword evidence="5" id="KW-0479">Metal-binding</keyword>
<comment type="cofactor">
    <cofactor evidence="1">
        <name>[4Fe-4S] cluster</name>
        <dbReference type="ChEBI" id="CHEBI:49883"/>
    </cofactor>
</comment>
<dbReference type="SFLD" id="SFLDS00029">
    <property type="entry name" value="Radical_SAM"/>
    <property type="match status" value="1"/>
</dbReference>
<evidence type="ECO:0000313" key="11">
    <source>
        <dbReference type="EMBL" id="SXE02080.1"/>
    </source>
</evidence>
<dbReference type="GO" id="GO:0016491">
    <property type="term" value="F:oxidoreductase activity"/>
    <property type="evidence" value="ECO:0007669"/>
    <property type="project" value="UniProtKB-KW"/>
</dbReference>
<protein>
    <submittedName>
        <fullName evidence="11">Pyruvate formate-lyase activating enzyme</fullName>
        <ecNumber evidence="11">1.97.1.-</ecNumber>
    </submittedName>
</protein>
<dbReference type="AlphaFoldDB" id="A0A8B4U254"/>
<evidence type="ECO:0000313" key="12">
    <source>
        <dbReference type="Proteomes" id="UP000257712"/>
    </source>
</evidence>
<dbReference type="InterPro" id="IPR040074">
    <property type="entry name" value="BssD/PflA/YjjW"/>
</dbReference>
<dbReference type="PROSITE" id="PS01087">
    <property type="entry name" value="RADICAL_ACTIVATING"/>
    <property type="match status" value="1"/>
</dbReference>
<dbReference type="PIRSF" id="PIRSF000371">
    <property type="entry name" value="PFL_act_enz"/>
    <property type="match status" value="1"/>
</dbReference>
<dbReference type="InterPro" id="IPR017896">
    <property type="entry name" value="4Fe4S_Fe-S-bd"/>
</dbReference>
<organism evidence="11 12">
    <name type="scientific">Klebsiella quasivariicola</name>
    <dbReference type="NCBI Taxonomy" id="2026240"/>
    <lineage>
        <taxon>Bacteria</taxon>
        <taxon>Pseudomonadati</taxon>
        <taxon>Pseudomonadota</taxon>
        <taxon>Gammaproteobacteria</taxon>
        <taxon>Enterobacterales</taxon>
        <taxon>Enterobacteriaceae</taxon>
        <taxon>Klebsiella/Raoultella group</taxon>
        <taxon>Klebsiella</taxon>
        <taxon>Klebsiella pneumoniae complex</taxon>
    </lineage>
</organism>
<dbReference type="InterPro" id="IPR007197">
    <property type="entry name" value="rSAM"/>
</dbReference>
<evidence type="ECO:0000259" key="9">
    <source>
        <dbReference type="PROSITE" id="PS51379"/>
    </source>
</evidence>
<evidence type="ECO:0000256" key="4">
    <source>
        <dbReference type="ARBA" id="ARBA00022691"/>
    </source>
</evidence>
<proteinExistence type="inferred from homology"/>
<dbReference type="PROSITE" id="PS51918">
    <property type="entry name" value="RADICAL_SAM"/>
    <property type="match status" value="1"/>
</dbReference>
<name>A0A8B4U254_9ENTR</name>
<dbReference type="Pfam" id="PF04055">
    <property type="entry name" value="Radical_SAM"/>
    <property type="match status" value="1"/>
</dbReference>
<dbReference type="GO" id="GO:0016829">
    <property type="term" value="F:lyase activity"/>
    <property type="evidence" value="ECO:0007669"/>
    <property type="project" value="UniProtKB-KW"/>
</dbReference>
<dbReference type="PANTHER" id="PTHR30352">
    <property type="entry name" value="PYRUVATE FORMATE-LYASE-ACTIVATING ENZYME"/>
    <property type="match status" value="1"/>
</dbReference>
<keyword evidence="3" id="KW-0004">4Fe-4S</keyword>
<dbReference type="GO" id="GO:0046872">
    <property type="term" value="F:metal ion binding"/>
    <property type="evidence" value="ECO:0007669"/>
    <property type="project" value="UniProtKB-KW"/>
</dbReference>
<evidence type="ECO:0000256" key="7">
    <source>
        <dbReference type="ARBA" id="ARBA00023004"/>
    </source>
</evidence>
<dbReference type="Gene3D" id="3.20.20.70">
    <property type="entry name" value="Aldolase class I"/>
    <property type="match status" value="1"/>
</dbReference>
<dbReference type="CDD" id="cd01335">
    <property type="entry name" value="Radical_SAM"/>
    <property type="match status" value="1"/>
</dbReference>